<accession>A0AAV1JR14</accession>
<evidence type="ECO:0000313" key="1">
    <source>
        <dbReference type="EMBL" id="CAK1551301.1"/>
    </source>
</evidence>
<gene>
    <name evidence="1" type="ORF">LNINA_LOCUS10458</name>
</gene>
<dbReference type="Proteomes" id="UP001497472">
    <property type="component" value="Unassembled WGS sequence"/>
</dbReference>
<comment type="caution">
    <text evidence="1">The sequence shown here is derived from an EMBL/GenBank/DDBJ whole genome shotgun (WGS) entry which is preliminary data.</text>
</comment>
<proteinExistence type="predicted"/>
<organism evidence="1 2">
    <name type="scientific">Leptosia nina</name>
    <dbReference type="NCBI Taxonomy" id="320188"/>
    <lineage>
        <taxon>Eukaryota</taxon>
        <taxon>Metazoa</taxon>
        <taxon>Ecdysozoa</taxon>
        <taxon>Arthropoda</taxon>
        <taxon>Hexapoda</taxon>
        <taxon>Insecta</taxon>
        <taxon>Pterygota</taxon>
        <taxon>Neoptera</taxon>
        <taxon>Endopterygota</taxon>
        <taxon>Lepidoptera</taxon>
        <taxon>Glossata</taxon>
        <taxon>Ditrysia</taxon>
        <taxon>Papilionoidea</taxon>
        <taxon>Pieridae</taxon>
        <taxon>Pierinae</taxon>
        <taxon>Leptosia</taxon>
    </lineage>
</organism>
<reference evidence="1 2" key="1">
    <citation type="submission" date="2023-11" db="EMBL/GenBank/DDBJ databases">
        <authorList>
            <person name="Okamura Y."/>
        </authorList>
    </citation>
    <scope>NUCLEOTIDE SEQUENCE [LARGE SCALE GENOMIC DNA]</scope>
</reference>
<evidence type="ECO:0000313" key="2">
    <source>
        <dbReference type="Proteomes" id="UP001497472"/>
    </source>
</evidence>
<sequence length="69" mass="7567">MQENHLKTSRSCKSVTLAPIVRYKSGLVPPSMNKNEDRTTTQVTNVCSTLKLHAGCARSSVFVIELAFA</sequence>
<protein>
    <submittedName>
        <fullName evidence="1">Uncharacterized protein</fullName>
    </submittedName>
</protein>
<dbReference type="EMBL" id="CAVLEF010000122">
    <property type="protein sequence ID" value="CAK1551301.1"/>
    <property type="molecule type" value="Genomic_DNA"/>
</dbReference>
<name>A0AAV1JR14_9NEOP</name>
<keyword evidence="2" id="KW-1185">Reference proteome</keyword>
<dbReference type="AlphaFoldDB" id="A0AAV1JR14"/>